<reference evidence="2" key="1">
    <citation type="submission" date="2019-07" db="EMBL/GenBank/DDBJ databases">
        <title>Chitinimonas sp. nov., isolated from Ny-Alesund, arctica soil.</title>
        <authorList>
            <person name="Xu Q."/>
            <person name="Peng F."/>
        </authorList>
    </citation>
    <scope>NUCLEOTIDE SEQUENCE [LARGE SCALE GENOMIC DNA]</scope>
    <source>
        <strain evidence="2">R3-44</strain>
    </source>
</reference>
<accession>A0A516SAW2</accession>
<dbReference type="InterPro" id="IPR010633">
    <property type="entry name" value="Phage_lambda_GpZ"/>
</dbReference>
<dbReference type="Pfam" id="PF06763">
    <property type="entry name" value="Minor_tail_Z"/>
    <property type="match status" value="1"/>
</dbReference>
<dbReference type="Proteomes" id="UP000317550">
    <property type="component" value="Chromosome"/>
</dbReference>
<proteinExistence type="predicted"/>
<sequence>MSEPLKVELDTRQVDELLRGLPPSAMQAAWRRTLRKISTWVKSQVAKLIAKDTKVPQKVLRQRLYFFLRSRDSGKVWLGLNPLQANRLGTPRQTRRGITVGKHRFAGAWTMAQRAPTGPVFQRTGKARYPIVEVKLEWDDPGEAAFQKVAAQVEARLLVVLRQEVNYELQKALGRIGSHGTR</sequence>
<dbReference type="RefSeq" id="WP_143856215.1">
    <property type="nucleotide sequence ID" value="NZ_CP041730.1"/>
</dbReference>
<evidence type="ECO:0000313" key="2">
    <source>
        <dbReference type="Proteomes" id="UP000317550"/>
    </source>
</evidence>
<evidence type="ECO:0000313" key="1">
    <source>
        <dbReference type="EMBL" id="QDQ25290.1"/>
    </source>
</evidence>
<keyword evidence="2" id="KW-1185">Reference proteome</keyword>
<name>A0A516SAW2_9NEIS</name>
<gene>
    <name evidence="1" type="ORF">FNU76_02375</name>
</gene>
<dbReference type="EMBL" id="CP041730">
    <property type="protein sequence ID" value="QDQ25290.1"/>
    <property type="molecule type" value="Genomic_DNA"/>
</dbReference>
<dbReference type="AlphaFoldDB" id="A0A516SAW2"/>
<organism evidence="1 2">
    <name type="scientific">Chitinimonas arctica</name>
    <dbReference type="NCBI Taxonomy" id="2594795"/>
    <lineage>
        <taxon>Bacteria</taxon>
        <taxon>Pseudomonadati</taxon>
        <taxon>Pseudomonadota</taxon>
        <taxon>Betaproteobacteria</taxon>
        <taxon>Neisseriales</taxon>
        <taxon>Chitinibacteraceae</taxon>
        <taxon>Chitinimonas</taxon>
    </lineage>
</organism>
<protein>
    <submittedName>
        <fullName evidence="1">Phage tail protein</fullName>
    </submittedName>
</protein>
<dbReference type="OrthoDB" id="9086880at2"/>
<dbReference type="KEGG" id="cari:FNU76_02375"/>